<reference evidence="2" key="2">
    <citation type="submission" date="2025-08" db="UniProtKB">
        <authorList>
            <consortium name="Ensembl"/>
        </authorList>
    </citation>
    <scope>IDENTIFICATION</scope>
</reference>
<organism evidence="2 3">
    <name type="scientific">Papio anubis</name>
    <name type="common">Olive baboon</name>
    <dbReference type="NCBI Taxonomy" id="9555"/>
    <lineage>
        <taxon>Eukaryota</taxon>
        <taxon>Metazoa</taxon>
        <taxon>Chordata</taxon>
        <taxon>Craniata</taxon>
        <taxon>Vertebrata</taxon>
        <taxon>Euteleostomi</taxon>
        <taxon>Mammalia</taxon>
        <taxon>Eutheria</taxon>
        <taxon>Euarchontoglires</taxon>
        <taxon>Primates</taxon>
        <taxon>Haplorrhini</taxon>
        <taxon>Catarrhini</taxon>
        <taxon>Cercopithecidae</taxon>
        <taxon>Cercopithecinae</taxon>
        <taxon>Papio</taxon>
    </lineage>
</organism>
<dbReference type="PRINTS" id="PR02045">
    <property type="entry name" value="F138DOMAIN"/>
</dbReference>
<evidence type="ECO:0000313" key="3">
    <source>
        <dbReference type="Proteomes" id="UP000028761"/>
    </source>
</evidence>
<proteinExistence type="predicted"/>
<feature type="signal peptide" evidence="1">
    <location>
        <begin position="1"/>
        <end position="22"/>
    </location>
</feature>
<reference evidence="2 3" key="1">
    <citation type="submission" date="2012-03" db="EMBL/GenBank/DDBJ databases">
        <title>Whole Genome Assembly of Papio anubis.</title>
        <authorList>
            <person name="Liu Y.L."/>
            <person name="Abraham K.A."/>
            <person name="Akbar H.A."/>
            <person name="Ali S.A."/>
            <person name="Anosike U.A."/>
            <person name="Aqrawi P.A."/>
            <person name="Arias F.A."/>
            <person name="Attaway T.A."/>
            <person name="Awwad R.A."/>
            <person name="Babu C.B."/>
            <person name="Bandaranaike D.B."/>
            <person name="Battles P.B."/>
            <person name="Bell A.B."/>
            <person name="Beltran B.B."/>
            <person name="Berhane-Mersha D.B."/>
            <person name="Bess C.B."/>
            <person name="Bickham C.B."/>
            <person name="Bolden T.B."/>
            <person name="Carter K.C."/>
            <person name="Chau D.C."/>
            <person name="Chavez A.C."/>
            <person name="Clerc-Blankenburg K.C."/>
            <person name="Coyle M.C."/>
            <person name="Dao M.D."/>
            <person name="Davila M.L.D."/>
            <person name="Davy-Carroll L.D."/>
            <person name="Denson S.D."/>
            <person name="Dinh H.D."/>
            <person name="Fernandez S.F."/>
            <person name="Fernando P.F."/>
            <person name="Forbes L.F."/>
            <person name="Francis C.F."/>
            <person name="Francisco L.F."/>
            <person name="Fu Q.F."/>
            <person name="Garcia-Iii R.G."/>
            <person name="Garrett T.G."/>
            <person name="Gross S.G."/>
            <person name="Gubbala S.G."/>
            <person name="Hirani K.H."/>
            <person name="Hogues M.H."/>
            <person name="Hollins B.H."/>
            <person name="Jackson L.J."/>
            <person name="Javaid M.J."/>
            <person name="Jhangiani S.J."/>
            <person name="Johnson A.J."/>
            <person name="Johnson B.J."/>
            <person name="Jones J.J."/>
            <person name="Joshi V.J."/>
            <person name="Kalu J.K."/>
            <person name="Khan N.K."/>
            <person name="Korchina V.K."/>
            <person name="Kovar C.K."/>
            <person name="Lago L.L."/>
            <person name="Lara F.L."/>
            <person name="Le T.-K.L."/>
            <person name="Lee S.L."/>
            <person name="Legall-Iii F.L."/>
            <person name="Lemon S.L."/>
            <person name="Liu J.L."/>
            <person name="Liu Y.-S.L."/>
            <person name="Liyanage D.L."/>
            <person name="Lopez J.L."/>
            <person name="Lorensuhewa L.L."/>
            <person name="Mata R.M."/>
            <person name="Mathew T.M."/>
            <person name="Mercado C.M."/>
            <person name="Mercado I.M."/>
            <person name="Morales K.M."/>
            <person name="Morgan M.M."/>
            <person name="Munidasa M.M."/>
            <person name="Ngo D.N."/>
            <person name="Nguyen L.N."/>
            <person name="Nguyen T.N."/>
            <person name="Nguyen N.N."/>
            <person name="Obregon M.O."/>
            <person name="Okwuonu G.O."/>
            <person name="Ongeri F.O."/>
            <person name="Onwere C.O."/>
            <person name="Osifeso I.O."/>
            <person name="Parra A.P."/>
            <person name="Patil S.P."/>
            <person name="Perez A.P."/>
            <person name="Perez Y.P."/>
            <person name="Pham C.P."/>
            <person name="Pu L.-L.P."/>
            <person name="Puazo M.P."/>
            <person name="Quiroz J.Q."/>
            <person name="Rouhana J.R."/>
            <person name="Ruiz M.R."/>
            <person name="Ruiz S.-J.R."/>
            <person name="Saada N.S."/>
            <person name="Santibanez J.S."/>
            <person name="Scheel M.S."/>
            <person name="Schneider B.S."/>
            <person name="Simmons D.S."/>
            <person name="Sisson I.S."/>
            <person name="Tang L.-Y.T."/>
            <person name="Thornton R.T."/>
            <person name="Tisius J.T."/>
            <person name="Toledanes G.T."/>
            <person name="Trejos Z.T."/>
            <person name="Usmani K.U."/>
            <person name="Varghese R.V."/>
            <person name="Vattathil S.V."/>
            <person name="Vee V.V."/>
            <person name="Walker D.W."/>
            <person name="Weissenberger G.W."/>
            <person name="White C.W."/>
            <person name="Williams A.W."/>
            <person name="Woodworth J.W."/>
            <person name="Wright R.W."/>
            <person name="Zhu Y.Z."/>
            <person name="Han Y.H."/>
            <person name="Newsham I.N."/>
            <person name="Nazareth L.N."/>
            <person name="Worley K.W."/>
            <person name="Muzny D.M."/>
            <person name="Rogers J.R."/>
            <person name="Gibbs R.G."/>
        </authorList>
    </citation>
    <scope>NUCLEOTIDE SEQUENCE [LARGE SCALE GENOMIC DNA]</scope>
</reference>
<feature type="chain" id="PRO_5035289362" description="Secreted protein" evidence="1">
    <location>
        <begin position="23"/>
        <end position="178"/>
    </location>
</feature>
<keyword evidence="3" id="KW-1185">Reference proteome</keyword>
<dbReference type="PANTHER" id="PTHR12138">
    <property type="entry name" value="PRIMATE-EXPANDED PROTEIN FAMILY"/>
    <property type="match status" value="1"/>
</dbReference>
<sequence length="178" mass="19761">MCTQRLASTYFIFYVFLRWGLALSPRLEFSGVIIAHCSFTLSGPSDPPTLPSQVAVIIHMCYCARLMFKFFIETVFRYVTPAGLRTPGLKQSSQLGLPTCGDYRCPPPHPTNFFVFLVETGFYRVSQNGSRDLPTSASQSAGITGMSHCARPSYVFLLLHVDLPTSPMKLLESSYLGT</sequence>
<dbReference type="Ensembl" id="ENSPANT00000066994.1">
    <property type="protein sequence ID" value="ENSPANP00000048330.1"/>
    <property type="gene ID" value="ENSPANG00000045581.1"/>
</dbReference>
<evidence type="ECO:0000256" key="1">
    <source>
        <dbReference type="SAM" id="SignalP"/>
    </source>
</evidence>
<name>A0A8I5N534_PAPAN</name>
<dbReference type="AlphaFoldDB" id="A0A8I5N534"/>
<dbReference type="PANTHER" id="PTHR12138:SF133">
    <property type="entry name" value="SECRETED PROTEIN"/>
    <property type="match status" value="1"/>
</dbReference>
<keyword evidence="1" id="KW-0732">Signal</keyword>
<accession>A0A8I5N534</accession>
<dbReference type="GeneTree" id="ENSGT01120000271815"/>
<evidence type="ECO:0008006" key="4">
    <source>
        <dbReference type="Google" id="ProtNLM"/>
    </source>
</evidence>
<evidence type="ECO:0000313" key="2">
    <source>
        <dbReference type="Ensembl" id="ENSPANP00000048330.1"/>
    </source>
</evidence>
<protein>
    <recommendedName>
        <fullName evidence="4">Secreted protein</fullName>
    </recommendedName>
</protein>
<reference evidence="2" key="3">
    <citation type="submission" date="2025-09" db="UniProtKB">
        <authorList>
            <consortium name="Ensembl"/>
        </authorList>
    </citation>
    <scope>IDENTIFICATION</scope>
</reference>
<dbReference type="Proteomes" id="UP000028761">
    <property type="component" value="Chromosome 12"/>
</dbReference>